<keyword evidence="3" id="KW-0449">Lipoprotein</keyword>
<dbReference type="InterPro" id="IPR029046">
    <property type="entry name" value="LolA/LolB/LppX"/>
</dbReference>
<feature type="chain" id="PRO_5031407889" evidence="2">
    <location>
        <begin position="30"/>
        <end position="223"/>
    </location>
</feature>
<name>A0A7X1KKC5_9SPHN</name>
<dbReference type="Gene3D" id="2.50.20.10">
    <property type="entry name" value="Lipoprotein localisation LolA/LolB/LppX"/>
    <property type="match status" value="1"/>
</dbReference>
<evidence type="ECO:0000256" key="2">
    <source>
        <dbReference type="SAM" id="SignalP"/>
    </source>
</evidence>
<keyword evidence="4" id="KW-1185">Reference proteome</keyword>
<dbReference type="CDD" id="cd16325">
    <property type="entry name" value="LolA"/>
    <property type="match status" value="1"/>
</dbReference>
<feature type="signal peptide" evidence="2">
    <location>
        <begin position="1"/>
        <end position="29"/>
    </location>
</feature>
<dbReference type="InterPro" id="IPR004564">
    <property type="entry name" value="OM_lipoprot_carrier_LolA-like"/>
</dbReference>
<protein>
    <submittedName>
        <fullName evidence="3">Outer membrane lipoprotein carrier protein LolA</fullName>
    </submittedName>
</protein>
<gene>
    <name evidence="3" type="ORF">H7F51_02615</name>
</gene>
<dbReference type="Pfam" id="PF03548">
    <property type="entry name" value="LolA"/>
    <property type="match status" value="1"/>
</dbReference>
<evidence type="ECO:0000256" key="1">
    <source>
        <dbReference type="ARBA" id="ARBA00022729"/>
    </source>
</evidence>
<evidence type="ECO:0000313" key="3">
    <source>
        <dbReference type="EMBL" id="MBC2664406.1"/>
    </source>
</evidence>
<dbReference type="AlphaFoldDB" id="A0A7X1KKC5"/>
<comment type="caution">
    <text evidence="3">The sequence shown here is derived from an EMBL/GenBank/DDBJ whole genome shotgun (WGS) entry which is preliminary data.</text>
</comment>
<dbReference type="EMBL" id="JACLAW010000002">
    <property type="protein sequence ID" value="MBC2664406.1"/>
    <property type="molecule type" value="Genomic_DNA"/>
</dbReference>
<dbReference type="PANTHER" id="PTHR35869:SF1">
    <property type="entry name" value="OUTER-MEMBRANE LIPOPROTEIN CARRIER PROTEIN"/>
    <property type="match status" value="1"/>
</dbReference>
<sequence>MNRLISRLRIFPGAAVSAALAVSAPLPLAGGLVALAAPAAAQGENDLDRAVEALRAITTMQADFLQTDRAGRAIAGKLTIKRPGRIRFEYQKGVPMLIVGDGKALTMVDYEVRQVQRWPIGNSPLGALLDPRRDVKRFGTLQPSSDPGVVAIEVRDRSHPEYGVITLIFRRKAGAPGGLELISWVALDSQNQRTTIRLGNQRYGMAVSDNAFRFVDPRPAGRR</sequence>
<keyword evidence="1 2" id="KW-0732">Signal</keyword>
<dbReference type="SUPFAM" id="SSF89392">
    <property type="entry name" value="Prokaryotic lipoproteins and lipoprotein localization factors"/>
    <property type="match status" value="1"/>
</dbReference>
<accession>A0A7X1KKC5</accession>
<reference evidence="3 4" key="1">
    <citation type="submission" date="2020-08" db="EMBL/GenBank/DDBJ databases">
        <title>The genome sequence of type strain Novosphingobium flavum NBRC 111647.</title>
        <authorList>
            <person name="Liu Y."/>
        </authorList>
    </citation>
    <scope>NUCLEOTIDE SEQUENCE [LARGE SCALE GENOMIC DNA]</scope>
    <source>
        <strain evidence="3 4">NBRC 111647</strain>
    </source>
</reference>
<organism evidence="3 4">
    <name type="scientific">Novosphingobium flavum</name>
    <dbReference type="NCBI Taxonomy" id="1778672"/>
    <lineage>
        <taxon>Bacteria</taxon>
        <taxon>Pseudomonadati</taxon>
        <taxon>Pseudomonadota</taxon>
        <taxon>Alphaproteobacteria</taxon>
        <taxon>Sphingomonadales</taxon>
        <taxon>Sphingomonadaceae</taxon>
        <taxon>Novosphingobium</taxon>
    </lineage>
</organism>
<dbReference type="Proteomes" id="UP000566813">
    <property type="component" value="Unassembled WGS sequence"/>
</dbReference>
<evidence type="ECO:0000313" key="4">
    <source>
        <dbReference type="Proteomes" id="UP000566813"/>
    </source>
</evidence>
<dbReference type="RefSeq" id="WP_185662661.1">
    <property type="nucleotide sequence ID" value="NZ_JACLAW010000002.1"/>
</dbReference>
<proteinExistence type="predicted"/>
<dbReference type="PANTHER" id="PTHR35869">
    <property type="entry name" value="OUTER-MEMBRANE LIPOPROTEIN CARRIER PROTEIN"/>
    <property type="match status" value="1"/>
</dbReference>